<name>A0A3M8LR59_9MICO</name>
<evidence type="ECO:0000313" key="2">
    <source>
        <dbReference type="EMBL" id="RNE66998.1"/>
    </source>
</evidence>
<proteinExistence type="predicted"/>
<dbReference type="OrthoDB" id="5125216at2"/>
<gene>
    <name evidence="2" type="ORF">EEJ31_01980</name>
</gene>
<feature type="region of interest" description="Disordered" evidence="1">
    <location>
        <begin position="75"/>
        <end position="100"/>
    </location>
</feature>
<evidence type="ECO:0000313" key="3">
    <source>
        <dbReference type="Proteomes" id="UP000279859"/>
    </source>
</evidence>
<dbReference type="RefSeq" id="WP_123044611.1">
    <property type="nucleotide sequence ID" value="NZ_RDSR01000002.1"/>
</dbReference>
<accession>A0A3M8LR59</accession>
<feature type="compositionally biased region" description="Low complexity" evidence="1">
    <location>
        <begin position="81"/>
        <end position="100"/>
    </location>
</feature>
<evidence type="ECO:0000256" key="1">
    <source>
        <dbReference type="SAM" id="MobiDB-lite"/>
    </source>
</evidence>
<sequence>MRGKLQFIVGGLIGYVLGARAGRQRYEQIAATAKDFWEAPPVQRRVHQVRDAALDVIGDTPVVLFRGVRKAVRSLVGSNRPASPSTDPHSTTTSRTHPGR</sequence>
<evidence type="ECO:0008006" key="4">
    <source>
        <dbReference type="Google" id="ProtNLM"/>
    </source>
</evidence>
<comment type="caution">
    <text evidence="2">The sequence shown here is derived from an EMBL/GenBank/DDBJ whole genome shotgun (WGS) entry which is preliminary data.</text>
</comment>
<dbReference type="AlphaFoldDB" id="A0A3M8LR59"/>
<organism evidence="2 3">
    <name type="scientific">Cryobacterium tepidiphilum</name>
    <dbReference type="NCBI Taxonomy" id="2486026"/>
    <lineage>
        <taxon>Bacteria</taxon>
        <taxon>Bacillati</taxon>
        <taxon>Actinomycetota</taxon>
        <taxon>Actinomycetes</taxon>
        <taxon>Micrococcales</taxon>
        <taxon>Microbacteriaceae</taxon>
        <taxon>Cryobacterium</taxon>
    </lineage>
</organism>
<reference evidence="2 3" key="1">
    <citation type="submission" date="2018-11" db="EMBL/GenBank/DDBJ databases">
        <title>Cryobacterium sp. nov., isolated from rhizosphere soil of lettuce.</title>
        <authorList>
            <person name="Wang Y."/>
        </authorList>
    </citation>
    <scope>NUCLEOTIDE SEQUENCE [LARGE SCALE GENOMIC DNA]</scope>
    <source>
        <strain evidence="2 3">NEAU-85</strain>
    </source>
</reference>
<dbReference type="Proteomes" id="UP000279859">
    <property type="component" value="Unassembled WGS sequence"/>
</dbReference>
<dbReference type="EMBL" id="RDSR01000002">
    <property type="protein sequence ID" value="RNE66998.1"/>
    <property type="molecule type" value="Genomic_DNA"/>
</dbReference>
<protein>
    <recommendedName>
        <fullName evidence="4">YtxH domain-containing protein</fullName>
    </recommendedName>
</protein>
<keyword evidence="3" id="KW-1185">Reference proteome</keyword>